<accession>A0AAV7PAD5</accession>
<dbReference type="EMBL" id="JANPWB010000011">
    <property type="protein sequence ID" value="KAJ1124217.1"/>
    <property type="molecule type" value="Genomic_DNA"/>
</dbReference>
<proteinExistence type="predicted"/>
<evidence type="ECO:0000313" key="1">
    <source>
        <dbReference type="EMBL" id="KAJ1124217.1"/>
    </source>
</evidence>
<gene>
    <name evidence="1" type="ORF">NDU88_002678</name>
</gene>
<name>A0AAV7PAD5_PLEWA</name>
<organism evidence="1 2">
    <name type="scientific">Pleurodeles waltl</name>
    <name type="common">Iberian ribbed newt</name>
    <dbReference type="NCBI Taxonomy" id="8319"/>
    <lineage>
        <taxon>Eukaryota</taxon>
        <taxon>Metazoa</taxon>
        <taxon>Chordata</taxon>
        <taxon>Craniata</taxon>
        <taxon>Vertebrata</taxon>
        <taxon>Euteleostomi</taxon>
        <taxon>Amphibia</taxon>
        <taxon>Batrachia</taxon>
        <taxon>Caudata</taxon>
        <taxon>Salamandroidea</taxon>
        <taxon>Salamandridae</taxon>
        <taxon>Pleurodelinae</taxon>
        <taxon>Pleurodeles</taxon>
    </lineage>
</organism>
<dbReference type="AlphaFoldDB" id="A0AAV7PAD5"/>
<dbReference type="Proteomes" id="UP001066276">
    <property type="component" value="Chromosome 7"/>
</dbReference>
<reference evidence="1" key="1">
    <citation type="journal article" date="2022" name="bioRxiv">
        <title>Sequencing and chromosome-scale assembly of the giantPleurodeles waltlgenome.</title>
        <authorList>
            <person name="Brown T."/>
            <person name="Elewa A."/>
            <person name="Iarovenko S."/>
            <person name="Subramanian E."/>
            <person name="Araus A.J."/>
            <person name="Petzold A."/>
            <person name="Susuki M."/>
            <person name="Suzuki K.-i.T."/>
            <person name="Hayashi T."/>
            <person name="Toyoda A."/>
            <person name="Oliveira C."/>
            <person name="Osipova E."/>
            <person name="Leigh N.D."/>
            <person name="Simon A."/>
            <person name="Yun M.H."/>
        </authorList>
    </citation>
    <scope>NUCLEOTIDE SEQUENCE</scope>
    <source>
        <strain evidence="1">20211129_DDA</strain>
        <tissue evidence="1">Liver</tissue>
    </source>
</reference>
<sequence>MRRYLSLRNTFRAVTIPSLYDEPPRLSLQCAHGRALARQTSTATTLEFAVETLSLQRLAGEGVALQDTGSEDCQLYTERRLYTSMKSLENPAAYFVTTRIPRPQIILKPAWSHGPASNTLPYRYSAPGQ</sequence>
<comment type="caution">
    <text evidence="1">The sequence shown here is derived from an EMBL/GenBank/DDBJ whole genome shotgun (WGS) entry which is preliminary data.</text>
</comment>
<keyword evidence="2" id="KW-1185">Reference proteome</keyword>
<protein>
    <submittedName>
        <fullName evidence="1">Uncharacterized protein</fullName>
    </submittedName>
</protein>
<evidence type="ECO:0000313" key="2">
    <source>
        <dbReference type="Proteomes" id="UP001066276"/>
    </source>
</evidence>